<protein>
    <recommendedName>
        <fullName evidence="1">Initiator Rep protein WH1 domain-containing protein</fullName>
    </recommendedName>
</protein>
<dbReference type="InterPro" id="IPR000525">
    <property type="entry name" value="Initiator_Rep_WH1"/>
</dbReference>
<organism evidence="2">
    <name type="scientific">uncultured prokaryote</name>
    <dbReference type="NCBI Taxonomy" id="198431"/>
    <lineage>
        <taxon>unclassified sequences</taxon>
        <taxon>environmental samples</taxon>
    </lineage>
</organism>
<dbReference type="InterPro" id="IPR036388">
    <property type="entry name" value="WH-like_DNA-bd_sf"/>
</dbReference>
<reference evidence="2" key="1">
    <citation type="submission" date="2015-06" db="EMBL/GenBank/DDBJ databases">
        <authorList>
            <person name="Joergensen T."/>
        </authorList>
    </citation>
    <scope>NUCLEOTIDE SEQUENCE</scope>
    <source>
        <plasmid evidence="2">pRGRH1795</plasmid>
    </source>
</reference>
<dbReference type="Pfam" id="PF21205">
    <property type="entry name" value="Rep3_C"/>
    <property type="match status" value="1"/>
</dbReference>
<dbReference type="GO" id="GO:0006270">
    <property type="term" value="P:DNA replication initiation"/>
    <property type="evidence" value="ECO:0007669"/>
    <property type="project" value="InterPro"/>
</dbReference>
<dbReference type="EMBL" id="LN854294">
    <property type="protein sequence ID" value="CRY97935.1"/>
    <property type="molecule type" value="Genomic_DNA"/>
</dbReference>
<dbReference type="GO" id="GO:0003887">
    <property type="term" value="F:DNA-directed DNA polymerase activity"/>
    <property type="evidence" value="ECO:0007669"/>
    <property type="project" value="InterPro"/>
</dbReference>
<dbReference type="Pfam" id="PF01051">
    <property type="entry name" value="Rep3_N"/>
    <property type="match status" value="1"/>
</dbReference>
<reference evidence="2" key="2">
    <citation type="submission" date="2015-07" db="EMBL/GenBank/DDBJ databases">
        <title>Plasmids, circular viruses and viroids from rat gut.</title>
        <authorList>
            <person name="Jorgensen T.J."/>
            <person name="Hansen M.A."/>
            <person name="Xu Z."/>
            <person name="Tabak M.A."/>
            <person name="Sorensen S.J."/>
            <person name="Hansen L.H."/>
        </authorList>
    </citation>
    <scope>NUCLEOTIDE SEQUENCE</scope>
    <source>
        <plasmid evidence="2">pRGRH1795</plasmid>
    </source>
</reference>
<keyword evidence="2" id="KW-0614">Plasmid</keyword>
<sequence>MGTQQLTLPGEIVKKDNRFVRSKINISNVEASRILANLVACIHTEDKNLKKVYRVAVKDFLADTSGRGYARVKGLCRELAQATVELEEPDPDGVHPIFKIGAIFSRIVYKKGIVEAEFNGHMAPFLLDLQQCFTQYSLIEYLKLPSIYSQRIFEILKSWSRMPEVIISMAELHRMLDVPSALKERYPDFRRFVLEKAHKDITTHTSFRYEWEPVKAGRSVEAIRFLFAPGRKALAESEQQKAKEEKQRRLQTQRMIRALDCAKTKGGDCRTMDNKPIVCKVCRQLGFCEELKKTR</sequence>
<dbReference type="InterPro" id="IPR036390">
    <property type="entry name" value="WH_DNA-bd_sf"/>
</dbReference>
<evidence type="ECO:0000259" key="1">
    <source>
        <dbReference type="Pfam" id="PF01051"/>
    </source>
</evidence>
<name>A0A0H5Q979_9ZZZZ</name>
<geneLocation type="plasmid" evidence="2">
    <name>pRGRH1795</name>
</geneLocation>
<dbReference type="Gene3D" id="1.10.10.10">
    <property type="entry name" value="Winged helix-like DNA-binding domain superfamily/Winged helix DNA-binding domain"/>
    <property type="match status" value="2"/>
</dbReference>
<evidence type="ECO:0000313" key="2">
    <source>
        <dbReference type="EMBL" id="CRY97935.1"/>
    </source>
</evidence>
<dbReference type="SUPFAM" id="SSF46785">
    <property type="entry name" value="Winged helix' DNA-binding domain"/>
    <property type="match status" value="2"/>
</dbReference>
<proteinExistence type="predicted"/>
<dbReference type="AlphaFoldDB" id="A0A0H5Q979"/>
<accession>A0A0H5Q979</accession>
<feature type="domain" description="Initiator Rep protein WH1" evidence="1">
    <location>
        <begin position="12"/>
        <end position="157"/>
    </location>
</feature>